<gene>
    <name evidence="1" type="ORF">SFLOR_v1c02160</name>
</gene>
<accession>A0A2K8SCT2</accession>
<sequence>MISSTKKVYKSEICNTIFQKTKIKKKYINVIYDEIFKEIKNQLLKEKKLTIKNFASLKIKKYNNSFFKNCLSLRIKKSCNGWKNEK</sequence>
<dbReference type="GO" id="GO:0030527">
    <property type="term" value="F:structural constituent of chromatin"/>
    <property type="evidence" value="ECO:0007669"/>
    <property type="project" value="InterPro"/>
</dbReference>
<dbReference type="KEGG" id="sfz:SFLOR_v1c02160"/>
<proteinExistence type="predicted"/>
<dbReference type="RefSeq" id="WP_100916267.1">
    <property type="nucleotide sequence ID" value="NZ_CP025057.1"/>
</dbReference>
<keyword evidence="2" id="KW-1185">Reference proteome</keyword>
<organism evidence="1 2">
    <name type="scientific">Spiroplasma floricola 23-6</name>
    <dbReference type="NCBI Taxonomy" id="1336749"/>
    <lineage>
        <taxon>Bacteria</taxon>
        <taxon>Bacillati</taxon>
        <taxon>Mycoplasmatota</taxon>
        <taxon>Mollicutes</taxon>
        <taxon>Entomoplasmatales</taxon>
        <taxon>Spiroplasmataceae</taxon>
        <taxon>Spiroplasma</taxon>
    </lineage>
</organism>
<dbReference type="InterPro" id="IPR000119">
    <property type="entry name" value="Hist_DNA-bd"/>
</dbReference>
<evidence type="ECO:0000313" key="2">
    <source>
        <dbReference type="Proteomes" id="UP000231823"/>
    </source>
</evidence>
<dbReference type="InterPro" id="IPR010992">
    <property type="entry name" value="IHF-like_DNA-bd_dom_sf"/>
</dbReference>
<dbReference type="Pfam" id="PF00216">
    <property type="entry name" value="Bac_DNA_binding"/>
    <property type="match status" value="1"/>
</dbReference>
<dbReference type="EMBL" id="CP025057">
    <property type="protein sequence ID" value="AUB31277.1"/>
    <property type="molecule type" value="Genomic_DNA"/>
</dbReference>
<protein>
    <submittedName>
        <fullName evidence="1">Uncharacterized protein</fullName>
    </submittedName>
</protein>
<dbReference type="Proteomes" id="UP000231823">
    <property type="component" value="Chromosome"/>
</dbReference>
<evidence type="ECO:0000313" key="1">
    <source>
        <dbReference type="EMBL" id="AUB31277.1"/>
    </source>
</evidence>
<dbReference type="SUPFAM" id="SSF47729">
    <property type="entry name" value="IHF-like DNA-binding proteins"/>
    <property type="match status" value="1"/>
</dbReference>
<reference evidence="1 2" key="1">
    <citation type="submission" date="2017-12" db="EMBL/GenBank/DDBJ databases">
        <title>Complete genome sequence of Spiroplasma floricola 23-6 (ATCC 29989).</title>
        <authorList>
            <person name="Tsai Y.-M."/>
            <person name="Wu P.-S."/>
            <person name="Lo W.-S."/>
            <person name="Kuo C.-H."/>
        </authorList>
    </citation>
    <scope>NUCLEOTIDE SEQUENCE [LARGE SCALE GENOMIC DNA]</scope>
    <source>
        <strain evidence="1 2">23-6</strain>
    </source>
</reference>
<dbReference type="GO" id="GO:0003677">
    <property type="term" value="F:DNA binding"/>
    <property type="evidence" value="ECO:0007669"/>
    <property type="project" value="InterPro"/>
</dbReference>
<dbReference type="Gene3D" id="4.10.520.10">
    <property type="entry name" value="IHF-like DNA-binding proteins"/>
    <property type="match status" value="1"/>
</dbReference>
<name>A0A2K8SCT2_9MOLU</name>
<dbReference type="AlphaFoldDB" id="A0A2K8SCT2"/>